<dbReference type="InterPro" id="IPR008928">
    <property type="entry name" value="6-hairpin_glycosidase_sf"/>
</dbReference>
<gene>
    <name evidence="4" type="ORF">GA0070618_5737</name>
</gene>
<evidence type="ECO:0000313" key="4">
    <source>
        <dbReference type="EMBL" id="SCF36145.1"/>
    </source>
</evidence>
<dbReference type="Pfam" id="PF22422">
    <property type="entry name" value="MGH1-like_GH"/>
    <property type="match status" value="1"/>
</dbReference>
<accession>A0A1C4ZT77</accession>
<dbReference type="Proteomes" id="UP000198253">
    <property type="component" value="Chromosome I"/>
</dbReference>
<name>A0A1C4ZT77_MICEC</name>
<dbReference type="InterPro" id="IPR054491">
    <property type="entry name" value="MGH1-like_GH"/>
</dbReference>
<dbReference type="AlphaFoldDB" id="A0A1C4ZT77"/>
<dbReference type="InterPro" id="IPR032856">
    <property type="entry name" value="GDE_N_bis"/>
</dbReference>
<dbReference type="Pfam" id="PF14742">
    <property type="entry name" value="GDE_N_bis"/>
    <property type="match status" value="1"/>
</dbReference>
<evidence type="ECO:0000313" key="5">
    <source>
        <dbReference type="Proteomes" id="UP000198253"/>
    </source>
</evidence>
<evidence type="ECO:0000259" key="2">
    <source>
        <dbReference type="Pfam" id="PF14742"/>
    </source>
</evidence>
<organism evidence="4 5">
    <name type="scientific">Micromonospora echinospora</name>
    <name type="common">Micromonospora purpurea</name>
    <dbReference type="NCBI Taxonomy" id="1877"/>
    <lineage>
        <taxon>Bacteria</taxon>
        <taxon>Bacillati</taxon>
        <taxon>Actinomycetota</taxon>
        <taxon>Actinomycetes</taxon>
        <taxon>Micromonosporales</taxon>
        <taxon>Micromonosporaceae</taxon>
        <taxon>Micromonospora</taxon>
    </lineage>
</organism>
<protein>
    <submittedName>
        <fullName evidence="4">Glycogen debranching enzyme (Alpha-1,6-glucosidase)</fullName>
    </submittedName>
</protein>
<dbReference type="EMBL" id="LT607413">
    <property type="protein sequence ID" value="SCF36145.1"/>
    <property type="molecule type" value="Genomic_DNA"/>
</dbReference>
<feature type="region of interest" description="Disordered" evidence="1">
    <location>
        <begin position="156"/>
        <end position="175"/>
    </location>
</feature>
<feature type="domain" description="Mannosylglycerate hydrolase MGH1-like glycoside hydrolase" evidence="3">
    <location>
        <begin position="391"/>
        <end position="553"/>
    </location>
</feature>
<dbReference type="Gene3D" id="1.50.10.10">
    <property type="match status" value="1"/>
</dbReference>
<dbReference type="InterPro" id="IPR012341">
    <property type="entry name" value="6hp_glycosidase-like_sf"/>
</dbReference>
<proteinExistence type="predicted"/>
<reference evidence="5" key="1">
    <citation type="submission" date="2016-06" db="EMBL/GenBank/DDBJ databases">
        <authorList>
            <person name="Varghese N."/>
            <person name="Submissions Spin"/>
        </authorList>
    </citation>
    <scope>NUCLEOTIDE SEQUENCE [LARGE SCALE GENOMIC DNA]</scope>
    <source>
        <strain evidence="5">DSM 43816</strain>
    </source>
</reference>
<dbReference type="InParanoid" id="A0A1C4ZT77"/>
<dbReference type="GO" id="GO:0005975">
    <property type="term" value="P:carbohydrate metabolic process"/>
    <property type="evidence" value="ECO:0007669"/>
    <property type="project" value="InterPro"/>
</dbReference>
<dbReference type="SUPFAM" id="SSF48208">
    <property type="entry name" value="Six-hairpin glycosidases"/>
    <property type="match status" value="1"/>
</dbReference>
<dbReference type="RefSeq" id="WP_197701676.1">
    <property type="nucleotide sequence ID" value="NZ_LT607413.1"/>
</dbReference>
<evidence type="ECO:0000259" key="3">
    <source>
        <dbReference type="Pfam" id="PF22422"/>
    </source>
</evidence>
<sequence>MTVRELLGEGTLLRTDTSGDVPDTDTYGLFLDDTRHLSHWELTVDGTRPRLLAGNGDELVLAPWTRRGTDPPCTVFRRQTVRYGRLTERVRIVNHRAEPVRLTVSYRFAADFADQFALRTDRDHPGPAGVRGVRRTGDGVRLTYRRADFHRATTLRAGSPPSEVHDAGLSWTSEVPPRGEVTVTVEVRAATGVPPAAPAVVAEPTGDALLAGAVARGAADLSALVIPDGAGGHTVAAGSPWFLTLFGRDSLLTATFARTAAPWLAAGTLRALAAAQGRTVDPSRVEEPGKILHERRRGELSHFGHVPYGRYYGTVDATPLFLMLLAETGDDALAAELETPARAAVTWMFDHGGLDRLGWLVYRTDGAGLVHQCWKDSARGICFRSGEPAHGRLAVAEVQAYAYAALRGTAGIARRVWGDPGYADRLDGAATDLRARFVRDFWLDRDDFVALARTEDGRQVDALASNAGHVLWTGLLDDDRATRVGRRLAGPDFFSGWGIRTVAAGQPAYHPLSYHTGGVWPHDTAITVAGLARHGLHAEADTVARGLLAAAAHHRYRLPEVFAGFGRDEHPVPVPYPHACSVQAWAAAAPLLLRRVLRAATPPGRRPVPH</sequence>
<keyword evidence="5" id="KW-1185">Reference proteome</keyword>
<feature type="domain" description="Putative glycogen debranching enzyme N-terminal" evidence="2">
    <location>
        <begin position="10"/>
        <end position="185"/>
    </location>
</feature>
<evidence type="ECO:0000256" key="1">
    <source>
        <dbReference type="SAM" id="MobiDB-lite"/>
    </source>
</evidence>